<feature type="transmembrane region" description="Helical" evidence="5">
    <location>
        <begin position="540"/>
        <end position="566"/>
    </location>
</feature>
<comment type="subcellular location">
    <subcellularLocation>
        <location evidence="1 5">Cell membrane</location>
        <topology evidence="1 5">Multi-pass membrane protein</topology>
    </subcellularLocation>
</comment>
<keyword evidence="2 5" id="KW-0812">Transmembrane</keyword>
<feature type="transmembrane region" description="Helical" evidence="5">
    <location>
        <begin position="435"/>
        <end position="461"/>
    </location>
</feature>
<dbReference type="PANTHER" id="PTHR43496:SF1">
    <property type="entry name" value="POLYGALACTURONAN_RHAMNOGALACTURONAN TRANSPORT SYSTEM PERMEASE PROTEIN YTEP"/>
    <property type="match status" value="1"/>
</dbReference>
<accession>A0A2T3NUF1</accession>
<keyword evidence="3 5" id="KW-1133">Transmembrane helix</keyword>
<dbReference type="RefSeq" id="WP_107271945.1">
    <property type="nucleotide sequence ID" value="NZ_PYMA01000005.1"/>
</dbReference>
<dbReference type="PROSITE" id="PS50928">
    <property type="entry name" value="ABC_TM1"/>
    <property type="match status" value="2"/>
</dbReference>
<feature type="transmembrane region" description="Helical" evidence="5">
    <location>
        <begin position="261"/>
        <end position="281"/>
    </location>
</feature>
<feature type="transmembrane region" description="Helical" evidence="5">
    <location>
        <begin position="30"/>
        <end position="56"/>
    </location>
</feature>
<dbReference type="EMBL" id="PYMA01000005">
    <property type="protein sequence ID" value="PSW19859.1"/>
    <property type="molecule type" value="Genomic_DNA"/>
</dbReference>
<name>A0A2T3NUF1_9GAMM</name>
<evidence type="ECO:0000256" key="2">
    <source>
        <dbReference type="ARBA" id="ARBA00022692"/>
    </source>
</evidence>
<sequence>MDASVLPGAQVQQTQKLPKMGFKRLSRDQWLMAFLLCSVIILMTIGLVLPLLTMLIKSLYGTNGEFVGLANYIQYLSTPSLSQSLSNTLTMGVVVTAVVGVVAFGYSFALTRTCMPGKTVFKALGYLPILTPSLLPGIALVYLFGNQGVAKELLLGSSIYGPIGIVLGLVFWCFPHAMILISTGLSNSDARLYEAAKVLRIPAWKTFFVVTLSNAKYGLISALIVIFTLVVCDFGVAKVIGGQYNVLATDIYKQVVGMQNFSMGAVTSAVLLLPALVAFAIDRWVRKKQQQMMSTSAVPYQPKPNKLRDGVAFAWCLLVALSILTVIGMAVYGSLVTFWPYNTTLTLRHYDFENLTVYGWMPFYNSIKMALLAAGIGTVFTFVIAYAVEKANGMQRLRSLIHLIAMLPMAVPGLVLGLGYIFFFNDSSNPLNVLYGTMAILVLNTIVHLYTVGHLTSLTALKQLPAEIEAVAASLKISQFKAFWKVSVPVCLPAILDVFIYMFVNAMTTTSAVVFLYSTQNIVASVAVMNMADTGAMASAAAMAIMIMLLAAGAKVLHLIISHFLLKHTQRWKTR</sequence>
<evidence type="ECO:0000256" key="1">
    <source>
        <dbReference type="ARBA" id="ARBA00004651"/>
    </source>
</evidence>
<evidence type="ECO:0000259" key="6">
    <source>
        <dbReference type="PROSITE" id="PS50928"/>
    </source>
</evidence>
<protein>
    <submittedName>
        <fullName evidence="7">Putative 2-aminoethylphosphonate ABC transporter permease subunit</fullName>
    </submittedName>
</protein>
<dbReference type="InterPro" id="IPR017664">
    <property type="entry name" value="AminoethylPonate_ABC_perm-1"/>
</dbReference>
<dbReference type="InterPro" id="IPR000515">
    <property type="entry name" value="MetI-like"/>
</dbReference>
<dbReference type="SUPFAM" id="SSF161098">
    <property type="entry name" value="MetI-like"/>
    <property type="match status" value="2"/>
</dbReference>
<feature type="transmembrane region" description="Helical" evidence="5">
    <location>
        <begin position="482"/>
        <end position="504"/>
    </location>
</feature>
<dbReference type="AlphaFoldDB" id="A0A2T3NUF1"/>
<dbReference type="Gene3D" id="1.10.3720.10">
    <property type="entry name" value="MetI-like"/>
    <property type="match status" value="2"/>
</dbReference>
<proteinExistence type="inferred from homology"/>
<dbReference type="NCBIfam" id="TIGR03262">
    <property type="entry name" value="PhnU2"/>
    <property type="match status" value="1"/>
</dbReference>
<feature type="domain" description="ABC transmembrane type-1" evidence="6">
    <location>
        <begin position="363"/>
        <end position="558"/>
    </location>
</feature>
<evidence type="ECO:0000256" key="3">
    <source>
        <dbReference type="ARBA" id="ARBA00022989"/>
    </source>
</evidence>
<feature type="transmembrane region" description="Helical" evidence="5">
    <location>
        <begin position="400"/>
        <end position="423"/>
    </location>
</feature>
<comment type="similarity">
    <text evidence="5">Belongs to the binding-protein-dependent transport system permease family.</text>
</comment>
<organism evidence="7 8">
    <name type="scientific">Photobacterium sanctipauli</name>
    <dbReference type="NCBI Taxonomy" id="1342794"/>
    <lineage>
        <taxon>Bacteria</taxon>
        <taxon>Pseudomonadati</taxon>
        <taxon>Pseudomonadota</taxon>
        <taxon>Gammaproteobacteria</taxon>
        <taxon>Vibrionales</taxon>
        <taxon>Vibrionaceae</taxon>
        <taxon>Photobacterium</taxon>
    </lineage>
</organism>
<feature type="domain" description="ABC transmembrane type-1" evidence="6">
    <location>
        <begin position="85"/>
        <end position="282"/>
    </location>
</feature>
<dbReference type="GO" id="GO:0055085">
    <property type="term" value="P:transmembrane transport"/>
    <property type="evidence" value="ECO:0007669"/>
    <property type="project" value="InterPro"/>
</dbReference>
<evidence type="ECO:0000256" key="4">
    <source>
        <dbReference type="ARBA" id="ARBA00023136"/>
    </source>
</evidence>
<dbReference type="Proteomes" id="UP000241771">
    <property type="component" value="Unassembled WGS sequence"/>
</dbReference>
<feature type="transmembrane region" description="Helical" evidence="5">
    <location>
        <begin position="369"/>
        <end position="388"/>
    </location>
</feature>
<keyword evidence="5" id="KW-0813">Transport</keyword>
<comment type="caution">
    <text evidence="7">The sequence shown here is derived from an EMBL/GenBank/DDBJ whole genome shotgun (WGS) entry which is preliminary data.</text>
</comment>
<evidence type="ECO:0000256" key="5">
    <source>
        <dbReference type="RuleBase" id="RU363032"/>
    </source>
</evidence>
<feature type="transmembrane region" description="Helical" evidence="5">
    <location>
        <begin position="159"/>
        <end position="181"/>
    </location>
</feature>
<feature type="transmembrane region" description="Helical" evidence="5">
    <location>
        <begin position="311"/>
        <end position="332"/>
    </location>
</feature>
<dbReference type="PANTHER" id="PTHR43496">
    <property type="entry name" value="PROTEIN LPLB"/>
    <property type="match status" value="1"/>
</dbReference>
<feature type="transmembrane region" description="Helical" evidence="5">
    <location>
        <begin position="217"/>
        <end position="241"/>
    </location>
</feature>
<dbReference type="InterPro" id="IPR035906">
    <property type="entry name" value="MetI-like_sf"/>
</dbReference>
<feature type="transmembrane region" description="Helical" evidence="5">
    <location>
        <begin position="123"/>
        <end position="144"/>
    </location>
</feature>
<reference evidence="7 8" key="1">
    <citation type="submission" date="2018-01" db="EMBL/GenBank/DDBJ databases">
        <title>Whole genome sequencing of Histamine producing bacteria.</title>
        <authorList>
            <person name="Butler K."/>
        </authorList>
    </citation>
    <scope>NUCLEOTIDE SEQUENCE [LARGE SCALE GENOMIC DNA]</scope>
    <source>
        <strain evidence="7 8">DSM 100436</strain>
    </source>
</reference>
<evidence type="ECO:0000313" key="7">
    <source>
        <dbReference type="EMBL" id="PSW19859.1"/>
    </source>
</evidence>
<evidence type="ECO:0000313" key="8">
    <source>
        <dbReference type="Proteomes" id="UP000241771"/>
    </source>
</evidence>
<gene>
    <name evidence="7" type="ORF">C9I98_10370</name>
</gene>
<keyword evidence="8" id="KW-1185">Reference proteome</keyword>
<keyword evidence="4 5" id="KW-0472">Membrane</keyword>
<dbReference type="Pfam" id="PF00528">
    <property type="entry name" value="BPD_transp_1"/>
    <property type="match status" value="2"/>
</dbReference>
<feature type="transmembrane region" description="Helical" evidence="5">
    <location>
        <begin position="89"/>
        <end position="111"/>
    </location>
</feature>
<dbReference type="CDD" id="cd06261">
    <property type="entry name" value="TM_PBP2"/>
    <property type="match status" value="2"/>
</dbReference>
<dbReference type="GO" id="GO:0005886">
    <property type="term" value="C:plasma membrane"/>
    <property type="evidence" value="ECO:0007669"/>
    <property type="project" value="UniProtKB-SubCell"/>
</dbReference>